<comment type="caution">
    <text evidence="1">The sequence shown here is derived from an EMBL/GenBank/DDBJ whole genome shotgun (WGS) entry which is preliminary data.</text>
</comment>
<sequence>MGWNEFGRLWHKGVGLRSPGAVHALSFRSPVDFEENRKNVEVNWLPGTGMTEHEQLRRSDALRSCATELYTVERASQKQSSDTHKTPYDPVKRCRERKINIKAPECVNRLNCLPPTKANRVQFPSGSLQIFTSGNRAKRCRWSTGFLGDLPFPPPLHSDAAPYPLRSALIASQDLTLPTCRTTDAMCHAAPCYTYLDEEAGQSLELSPVSNGPPKNRSHEVYTRPQLFVELRGR</sequence>
<evidence type="ECO:0000313" key="2">
    <source>
        <dbReference type="Proteomes" id="UP001159363"/>
    </source>
</evidence>
<gene>
    <name evidence="1" type="ORF">PR048_002922</name>
</gene>
<reference evidence="1 2" key="1">
    <citation type="submission" date="2023-02" db="EMBL/GenBank/DDBJ databases">
        <title>LHISI_Scaffold_Assembly.</title>
        <authorList>
            <person name="Stuart O.P."/>
            <person name="Cleave R."/>
            <person name="Magrath M.J.L."/>
            <person name="Mikheyev A.S."/>
        </authorList>
    </citation>
    <scope>NUCLEOTIDE SEQUENCE [LARGE SCALE GENOMIC DNA]</scope>
    <source>
        <strain evidence="1">Daus_M_001</strain>
        <tissue evidence="1">Leg muscle</tissue>
    </source>
</reference>
<evidence type="ECO:0000313" key="1">
    <source>
        <dbReference type="EMBL" id="KAJ8897573.1"/>
    </source>
</evidence>
<name>A0ABQ9ILI8_9NEOP</name>
<keyword evidence="2" id="KW-1185">Reference proteome</keyword>
<dbReference type="EMBL" id="JARBHB010000001">
    <property type="protein sequence ID" value="KAJ8897573.1"/>
    <property type="molecule type" value="Genomic_DNA"/>
</dbReference>
<organism evidence="1 2">
    <name type="scientific">Dryococelus australis</name>
    <dbReference type="NCBI Taxonomy" id="614101"/>
    <lineage>
        <taxon>Eukaryota</taxon>
        <taxon>Metazoa</taxon>
        <taxon>Ecdysozoa</taxon>
        <taxon>Arthropoda</taxon>
        <taxon>Hexapoda</taxon>
        <taxon>Insecta</taxon>
        <taxon>Pterygota</taxon>
        <taxon>Neoptera</taxon>
        <taxon>Polyneoptera</taxon>
        <taxon>Phasmatodea</taxon>
        <taxon>Verophasmatodea</taxon>
        <taxon>Anareolatae</taxon>
        <taxon>Phasmatidae</taxon>
        <taxon>Eurycanthinae</taxon>
        <taxon>Dryococelus</taxon>
    </lineage>
</organism>
<proteinExistence type="predicted"/>
<protein>
    <submittedName>
        <fullName evidence="1">Uncharacterized protein</fullName>
    </submittedName>
</protein>
<dbReference type="Proteomes" id="UP001159363">
    <property type="component" value="Chromosome 1"/>
</dbReference>
<accession>A0ABQ9ILI8</accession>